<dbReference type="PROSITE" id="PS50923">
    <property type="entry name" value="SUSHI"/>
    <property type="match status" value="1"/>
</dbReference>
<sequence length="201" mass="22979">MIWSILSFFLFNKCGGQCTFNYLENGYYTNSQEKYLQGKTVRVRCHDGYSLHNNQNTMTCTEKGWYPPPICVRTDCFNLPSGPPPPIDNGDITSLLTPVCPLRSAVAFQRQAACELQGKRSSVGRNGERSGPPERSEACEISEEMMKKHNIQLKWTTSKKLYSKTQDRIEFICKRGYRPVTPYHTFQTACQEGKVVYPHCE</sequence>
<dbReference type="AlphaFoldDB" id="A0A8C6D621"/>
<evidence type="ECO:0000256" key="2">
    <source>
        <dbReference type="ARBA" id="ARBA00022729"/>
    </source>
</evidence>
<evidence type="ECO:0000256" key="5">
    <source>
        <dbReference type="SAM" id="SignalP"/>
    </source>
</evidence>
<name>A0A8C6D621_MOSMO</name>
<dbReference type="SUPFAM" id="SSF57535">
    <property type="entry name" value="Complement control module/SCR domain"/>
    <property type="match status" value="2"/>
</dbReference>
<dbReference type="FunFam" id="2.10.70.10:FF:000060">
    <property type="entry name" value="Complement inhibitory factor H"/>
    <property type="match status" value="1"/>
</dbReference>
<evidence type="ECO:0000313" key="7">
    <source>
        <dbReference type="Ensembl" id="ENSMMSP00000010931.1"/>
    </source>
</evidence>
<feature type="chain" id="PRO_5034244647" description="Sushi domain-containing protein" evidence="5">
    <location>
        <begin position="17"/>
        <end position="201"/>
    </location>
</feature>
<dbReference type="GO" id="GO:0005615">
    <property type="term" value="C:extracellular space"/>
    <property type="evidence" value="ECO:0007669"/>
    <property type="project" value="TreeGrafter"/>
</dbReference>
<evidence type="ECO:0000259" key="6">
    <source>
        <dbReference type="PROSITE" id="PS50923"/>
    </source>
</evidence>
<dbReference type="SMART" id="SM00032">
    <property type="entry name" value="CCP"/>
    <property type="match status" value="1"/>
</dbReference>
<keyword evidence="2 5" id="KW-0732">Signal</keyword>
<feature type="domain" description="Sushi" evidence="6">
    <location>
        <begin position="16"/>
        <end position="73"/>
    </location>
</feature>
<dbReference type="InterPro" id="IPR000436">
    <property type="entry name" value="Sushi_SCR_CCP_dom"/>
</dbReference>
<dbReference type="Gene3D" id="2.10.70.10">
    <property type="entry name" value="Complement Module, domain 1"/>
    <property type="match status" value="2"/>
</dbReference>
<dbReference type="Proteomes" id="UP000694544">
    <property type="component" value="Unplaced"/>
</dbReference>
<keyword evidence="8" id="KW-1185">Reference proteome</keyword>
<dbReference type="PANTHER" id="PTHR45785:SF7">
    <property type="entry name" value="COMPLEMENT FACTOR H"/>
    <property type="match status" value="1"/>
</dbReference>
<dbReference type="CDD" id="cd00033">
    <property type="entry name" value="CCP"/>
    <property type="match status" value="1"/>
</dbReference>
<dbReference type="Ensembl" id="ENSMMST00000012076.1">
    <property type="protein sequence ID" value="ENSMMSP00000010931.1"/>
    <property type="gene ID" value="ENSMMSG00000008240.1"/>
</dbReference>
<dbReference type="GO" id="GO:0006956">
    <property type="term" value="P:complement activation"/>
    <property type="evidence" value="ECO:0007669"/>
    <property type="project" value="TreeGrafter"/>
</dbReference>
<evidence type="ECO:0000256" key="4">
    <source>
        <dbReference type="PROSITE-ProRule" id="PRU00302"/>
    </source>
</evidence>
<keyword evidence="1 4" id="KW-0768">Sushi</keyword>
<dbReference type="InterPro" id="IPR035976">
    <property type="entry name" value="Sushi/SCR/CCP_sf"/>
</dbReference>
<evidence type="ECO:0000256" key="1">
    <source>
        <dbReference type="ARBA" id="ARBA00022659"/>
    </source>
</evidence>
<dbReference type="InterPro" id="IPR051503">
    <property type="entry name" value="ComplSys_Reg/VirEntry_Med"/>
</dbReference>
<dbReference type="GeneTree" id="ENSGT00940000154386"/>
<organism evidence="7 8">
    <name type="scientific">Moschus moschiferus</name>
    <name type="common">Siberian musk deer</name>
    <name type="synonym">Moschus sibiricus</name>
    <dbReference type="NCBI Taxonomy" id="68415"/>
    <lineage>
        <taxon>Eukaryota</taxon>
        <taxon>Metazoa</taxon>
        <taxon>Chordata</taxon>
        <taxon>Craniata</taxon>
        <taxon>Vertebrata</taxon>
        <taxon>Euteleostomi</taxon>
        <taxon>Mammalia</taxon>
        <taxon>Eutheria</taxon>
        <taxon>Laurasiatheria</taxon>
        <taxon>Artiodactyla</taxon>
        <taxon>Ruminantia</taxon>
        <taxon>Pecora</taxon>
        <taxon>Moschidae</taxon>
        <taxon>Moschus</taxon>
    </lineage>
</organism>
<proteinExistence type="predicted"/>
<evidence type="ECO:0000313" key="8">
    <source>
        <dbReference type="Proteomes" id="UP000694544"/>
    </source>
</evidence>
<dbReference type="Pfam" id="PF00084">
    <property type="entry name" value="Sushi"/>
    <property type="match status" value="1"/>
</dbReference>
<protein>
    <recommendedName>
        <fullName evidence="6">Sushi domain-containing protein</fullName>
    </recommendedName>
</protein>
<comment type="caution">
    <text evidence="4">Lacks conserved residue(s) required for the propagation of feature annotation.</text>
</comment>
<dbReference type="GO" id="GO:0001851">
    <property type="term" value="F:complement component C3b binding"/>
    <property type="evidence" value="ECO:0007669"/>
    <property type="project" value="TreeGrafter"/>
</dbReference>
<keyword evidence="3" id="KW-1015">Disulfide bond</keyword>
<reference evidence="7" key="1">
    <citation type="submission" date="2025-08" db="UniProtKB">
        <authorList>
            <consortium name="Ensembl"/>
        </authorList>
    </citation>
    <scope>IDENTIFICATION</scope>
</reference>
<evidence type="ECO:0000256" key="3">
    <source>
        <dbReference type="ARBA" id="ARBA00023157"/>
    </source>
</evidence>
<dbReference type="PANTHER" id="PTHR45785">
    <property type="entry name" value="COMPLEMENT FACTOR H-RELATED"/>
    <property type="match status" value="1"/>
</dbReference>
<accession>A0A8C6D621</accession>
<reference evidence="7" key="2">
    <citation type="submission" date="2025-09" db="UniProtKB">
        <authorList>
            <consortium name="Ensembl"/>
        </authorList>
    </citation>
    <scope>IDENTIFICATION</scope>
</reference>
<feature type="signal peptide" evidence="5">
    <location>
        <begin position="1"/>
        <end position="16"/>
    </location>
</feature>